<keyword evidence="3 6" id="KW-0548">Nucleotidyltransferase</keyword>
<feature type="domain" description="DAC" evidence="7">
    <location>
        <begin position="57"/>
        <end position="205"/>
    </location>
</feature>
<dbReference type="Pfam" id="PF02457">
    <property type="entry name" value="DAC"/>
    <property type="match status" value="1"/>
</dbReference>
<evidence type="ECO:0000256" key="3">
    <source>
        <dbReference type="ARBA" id="ARBA00022695"/>
    </source>
</evidence>
<keyword evidence="4 6" id="KW-0547">Nucleotide-binding</keyword>
<organism evidence="8 9">
    <name type="scientific">Metabacillus mangrovi</name>
    <dbReference type="NCBI Taxonomy" id="1491830"/>
    <lineage>
        <taxon>Bacteria</taxon>
        <taxon>Bacillati</taxon>
        <taxon>Bacillota</taxon>
        <taxon>Bacilli</taxon>
        <taxon>Bacillales</taxon>
        <taxon>Bacillaceae</taxon>
        <taxon>Metabacillus</taxon>
    </lineage>
</organism>
<comment type="subunit">
    <text evidence="6">Probably oligomerizes.</text>
</comment>
<dbReference type="InterPro" id="IPR053472">
    <property type="entry name" value="DAC_CdaS-like"/>
</dbReference>
<keyword evidence="5 6" id="KW-0067">ATP-binding</keyword>
<reference evidence="8 9" key="1">
    <citation type="journal article" date="2017" name="Int. J. Syst. Evol. Microbiol.">
        <title>Bacillus mangrovi sp. nov., isolated from a sediment sample from a mangrove forest.</title>
        <authorList>
            <person name="Gupta V."/>
            <person name="Singh P.K."/>
            <person name="Korpole S."/>
            <person name="Tanuku N.R.S."/>
            <person name="Pinnaka A.K."/>
        </authorList>
    </citation>
    <scope>NUCLEOTIDE SEQUENCE [LARGE SCALE GENOMIC DNA]</scope>
    <source>
        <strain evidence="8 9">KCTC 33872</strain>
    </source>
</reference>
<protein>
    <recommendedName>
        <fullName evidence="6">Diadenylate cyclase</fullName>
        <shortName evidence="6">DAC</shortName>
        <ecNumber evidence="6">2.7.7.85</ecNumber>
    </recommendedName>
    <alternativeName>
        <fullName evidence="6">Cyclic-di-AMP synthase</fullName>
        <shortName evidence="6">c-di-AMP synthase</shortName>
    </alternativeName>
</protein>
<dbReference type="PANTHER" id="PTHR34185:SF2">
    <property type="entry name" value="CYCLIC DI-AMP SYNTHASE CDAS"/>
    <property type="match status" value="1"/>
</dbReference>
<comment type="similarity">
    <text evidence="6">Belongs to the adenylate cyclase family. DacB/CdaS subfamily.</text>
</comment>
<dbReference type="GO" id="GO:0005524">
    <property type="term" value="F:ATP binding"/>
    <property type="evidence" value="ECO:0007669"/>
    <property type="project" value="UniProtKB-UniRule"/>
</dbReference>
<dbReference type="OrthoDB" id="9807385at2"/>
<dbReference type="AlphaFoldDB" id="A0A7X2V2D5"/>
<dbReference type="EMBL" id="WMIB01000001">
    <property type="protein sequence ID" value="MTH51987.1"/>
    <property type="molecule type" value="Genomic_DNA"/>
</dbReference>
<evidence type="ECO:0000259" key="7">
    <source>
        <dbReference type="PROSITE" id="PS51794"/>
    </source>
</evidence>
<dbReference type="Gene3D" id="1.10.287.770">
    <property type="entry name" value="YojJ-like"/>
    <property type="match status" value="1"/>
</dbReference>
<dbReference type="InterPro" id="IPR003390">
    <property type="entry name" value="DNA_integrity_scan_DisA_N"/>
</dbReference>
<evidence type="ECO:0000256" key="6">
    <source>
        <dbReference type="HAMAP-Rule" id="MF_00838"/>
    </source>
</evidence>
<evidence type="ECO:0000313" key="8">
    <source>
        <dbReference type="EMBL" id="MTH51987.1"/>
    </source>
</evidence>
<dbReference type="Gene3D" id="3.40.1700.10">
    <property type="entry name" value="DNA integrity scanning protein, DisA, N-terminal domain"/>
    <property type="match status" value="1"/>
</dbReference>
<dbReference type="PANTHER" id="PTHR34185">
    <property type="entry name" value="DIADENYLATE CYCLASE"/>
    <property type="match status" value="1"/>
</dbReference>
<dbReference type="NCBIfam" id="NF038328">
    <property type="entry name" value="c-di-AMP_CdaS"/>
    <property type="match status" value="1"/>
</dbReference>
<sequence>MSSKEEVFVLDHIKNSIERNLQDIIKKSEGILKELGDPDSCLLCELDEISGHFQVIQSSASTFYLQAYLSAYTESFHALASAMQNLSQKNHGALIIVERGDNTAPHIRNGIQVMADLSASLAESIFYPGNPLHDGAMLVKGDKIVSASNVLPLSDVSSNGSKLGTRHRAAIGLSEKTDAVVLIVSEESGKMSFAKDGSIYPISTNNL</sequence>
<evidence type="ECO:0000256" key="2">
    <source>
        <dbReference type="ARBA" id="ARBA00022679"/>
    </source>
</evidence>
<dbReference type="EC" id="2.7.7.85" evidence="6"/>
<dbReference type="HAMAP" id="MF_00838">
    <property type="entry name" value="DacB"/>
    <property type="match status" value="1"/>
</dbReference>
<evidence type="ECO:0000256" key="1">
    <source>
        <dbReference type="ARBA" id="ARBA00000877"/>
    </source>
</evidence>
<keyword evidence="2 6" id="KW-0808">Transferase</keyword>
<dbReference type="GO" id="GO:0006171">
    <property type="term" value="P:cAMP biosynthetic process"/>
    <property type="evidence" value="ECO:0007669"/>
    <property type="project" value="InterPro"/>
</dbReference>
<proteinExistence type="inferred from homology"/>
<dbReference type="PROSITE" id="PS51794">
    <property type="entry name" value="DAC"/>
    <property type="match status" value="1"/>
</dbReference>
<dbReference type="RefSeq" id="WP_155110537.1">
    <property type="nucleotide sequence ID" value="NZ_WMIB01000001.1"/>
</dbReference>
<dbReference type="InterPro" id="IPR019457">
    <property type="entry name" value="CdaS_N"/>
</dbReference>
<accession>A0A7X2V2D5</accession>
<keyword evidence="6" id="KW-1003">Cell membrane</keyword>
<comment type="function">
    <text evidence="6">Catalyzes the condensation of 2 ATP molecules into cyclic di-AMP (c-di-AMP), a second messenger used to regulate differing processes in different bacteria.</text>
</comment>
<dbReference type="GO" id="GO:0004016">
    <property type="term" value="F:adenylate cyclase activity"/>
    <property type="evidence" value="ECO:0007669"/>
    <property type="project" value="UniProtKB-UniRule"/>
</dbReference>
<dbReference type="Pfam" id="PF10372">
    <property type="entry name" value="CdaS_N"/>
    <property type="match status" value="1"/>
</dbReference>
<evidence type="ECO:0000256" key="4">
    <source>
        <dbReference type="ARBA" id="ARBA00022741"/>
    </source>
</evidence>
<keyword evidence="6" id="KW-0472">Membrane</keyword>
<dbReference type="GO" id="GO:0106408">
    <property type="term" value="F:diadenylate cyclase activity"/>
    <property type="evidence" value="ECO:0007669"/>
    <property type="project" value="UniProtKB-EC"/>
</dbReference>
<keyword evidence="9" id="KW-1185">Reference proteome</keyword>
<keyword evidence="6" id="KW-1133">Transmembrane helix</keyword>
<comment type="caution">
    <text evidence="8">The sequence shown here is derived from an EMBL/GenBank/DDBJ whole genome shotgun (WGS) entry which is preliminary data.</text>
</comment>
<evidence type="ECO:0000313" key="9">
    <source>
        <dbReference type="Proteomes" id="UP000434639"/>
    </source>
</evidence>
<comment type="catalytic activity">
    <reaction evidence="1 6">
        <text>2 ATP = 3',3'-c-di-AMP + 2 diphosphate</text>
        <dbReference type="Rhea" id="RHEA:35655"/>
        <dbReference type="ChEBI" id="CHEBI:30616"/>
        <dbReference type="ChEBI" id="CHEBI:33019"/>
        <dbReference type="ChEBI" id="CHEBI:71500"/>
        <dbReference type="EC" id="2.7.7.85"/>
    </reaction>
</comment>
<dbReference type="Proteomes" id="UP000434639">
    <property type="component" value="Unassembled WGS sequence"/>
</dbReference>
<dbReference type="SUPFAM" id="SSF143597">
    <property type="entry name" value="YojJ-like"/>
    <property type="match status" value="1"/>
</dbReference>
<gene>
    <name evidence="6" type="primary">dacB</name>
    <name evidence="8" type="ORF">GKZ89_01105</name>
</gene>
<name>A0A7X2V2D5_9BACI</name>
<keyword evidence="6" id="KW-0812">Transmembrane</keyword>
<dbReference type="InterPro" id="IPR034693">
    <property type="entry name" value="CdaS"/>
</dbReference>
<dbReference type="InterPro" id="IPR036888">
    <property type="entry name" value="DNA_integrity_DisA_N_sf"/>
</dbReference>
<evidence type="ECO:0000256" key="5">
    <source>
        <dbReference type="ARBA" id="ARBA00022840"/>
    </source>
</evidence>
<dbReference type="InterPro" id="IPR050338">
    <property type="entry name" value="DisA"/>
</dbReference>